<reference evidence="1" key="1">
    <citation type="submission" date="2018-05" db="EMBL/GenBank/DDBJ databases">
        <authorList>
            <person name="Lanie J.A."/>
            <person name="Ng W.-L."/>
            <person name="Kazmierczak K.M."/>
            <person name="Andrzejewski T.M."/>
            <person name="Davidsen T.M."/>
            <person name="Wayne K.J."/>
            <person name="Tettelin H."/>
            <person name="Glass J.I."/>
            <person name="Rusch D."/>
            <person name="Podicherti R."/>
            <person name="Tsui H.-C.T."/>
            <person name="Winkler M.E."/>
        </authorList>
    </citation>
    <scope>NUCLEOTIDE SEQUENCE</scope>
</reference>
<protein>
    <recommendedName>
        <fullName evidence="2">IMP cyclohydrolase</fullName>
    </recommendedName>
</protein>
<dbReference type="AlphaFoldDB" id="A0A382SJY6"/>
<dbReference type="EMBL" id="UINC01129243">
    <property type="protein sequence ID" value="SVD09498.1"/>
    <property type="molecule type" value="Genomic_DNA"/>
</dbReference>
<dbReference type="GO" id="GO:0006189">
    <property type="term" value="P:'de novo' IMP biosynthetic process"/>
    <property type="evidence" value="ECO:0007669"/>
    <property type="project" value="TreeGrafter"/>
</dbReference>
<dbReference type="InterPro" id="IPR024051">
    <property type="entry name" value="AICAR_Tfase_dup_dom_sf"/>
</dbReference>
<dbReference type="GO" id="GO:0003937">
    <property type="term" value="F:IMP cyclohydrolase activity"/>
    <property type="evidence" value="ECO:0007669"/>
    <property type="project" value="InterPro"/>
</dbReference>
<dbReference type="SMART" id="SM00798">
    <property type="entry name" value="AICARFT_IMPCHas"/>
    <property type="match status" value="1"/>
</dbReference>
<gene>
    <name evidence="1" type="ORF">METZ01_LOCUS362352</name>
</gene>
<dbReference type="InterPro" id="IPR016193">
    <property type="entry name" value="Cytidine_deaminase-like"/>
</dbReference>
<organism evidence="1">
    <name type="scientific">marine metagenome</name>
    <dbReference type="NCBI Taxonomy" id="408172"/>
    <lineage>
        <taxon>unclassified sequences</taxon>
        <taxon>metagenomes</taxon>
        <taxon>ecological metagenomes</taxon>
    </lineage>
</organism>
<feature type="non-terminal residue" evidence="1">
    <location>
        <position position="1"/>
    </location>
</feature>
<sequence>LIRSKDINFNSNNEFKTVVSGTLFQNKNDFKITRKSIKLVSSKGANPQTVEDLLFAFKVVKHVKSNAIVLANKKQTVGIGAGQMSRFDSTRLALMKYKDHFSNKRFVCASDAFFPFVDNIQLLKKNNCLAIIQPLGSKNDKKIIDFAKQNKIPLYFTKNRVFKH</sequence>
<accession>A0A382SJY6</accession>
<dbReference type="Gene3D" id="3.40.140.20">
    <property type="match status" value="1"/>
</dbReference>
<proteinExistence type="predicted"/>
<dbReference type="SUPFAM" id="SSF53927">
    <property type="entry name" value="Cytidine deaminase-like"/>
    <property type="match status" value="1"/>
</dbReference>
<dbReference type="Pfam" id="PF01808">
    <property type="entry name" value="AICARFT_IMPCHas"/>
    <property type="match status" value="1"/>
</dbReference>
<dbReference type="GO" id="GO:0004643">
    <property type="term" value="F:phosphoribosylaminoimidazolecarboxamide formyltransferase activity"/>
    <property type="evidence" value="ECO:0007669"/>
    <property type="project" value="InterPro"/>
</dbReference>
<dbReference type="PANTHER" id="PTHR11692">
    <property type="entry name" value="BIFUNCTIONAL PURINE BIOSYNTHESIS PROTEIN PURH"/>
    <property type="match status" value="1"/>
</dbReference>
<dbReference type="GO" id="GO:0005829">
    <property type="term" value="C:cytosol"/>
    <property type="evidence" value="ECO:0007669"/>
    <property type="project" value="TreeGrafter"/>
</dbReference>
<name>A0A382SJY6_9ZZZZ</name>
<dbReference type="PANTHER" id="PTHR11692:SF0">
    <property type="entry name" value="BIFUNCTIONAL PURINE BIOSYNTHESIS PROTEIN ATIC"/>
    <property type="match status" value="1"/>
</dbReference>
<evidence type="ECO:0008006" key="2">
    <source>
        <dbReference type="Google" id="ProtNLM"/>
    </source>
</evidence>
<evidence type="ECO:0000313" key="1">
    <source>
        <dbReference type="EMBL" id="SVD09498.1"/>
    </source>
</evidence>
<dbReference type="InterPro" id="IPR002695">
    <property type="entry name" value="PurH-like"/>
</dbReference>